<dbReference type="AlphaFoldDB" id="A0A151WR49"/>
<dbReference type="Proteomes" id="UP000075809">
    <property type="component" value="Unassembled WGS sequence"/>
</dbReference>
<sequence length="76" mass="8750">MRVAGIRSGGALGKIRDPNYWDDPPKPSRFPSATRMKSIYRRKRYMPRASFLSNTSCHEEIKKKTGSLGRCGKVWY</sequence>
<evidence type="ECO:0000313" key="1">
    <source>
        <dbReference type="EMBL" id="KYQ50281.1"/>
    </source>
</evidence>
<gene>
    <name evidence="1" type="ORF">ALC60_10594</name>
</gene>
<proteinExistence type="predicted"/>
<accession>A0A151WR49</accession>
<reference evidence="1 2" key="1">
    <citation type="submission" date="2015-09" db="EMBL/GenBank/DDBJ databases">
        <title>Trachymyrmex zeteki WGS genome.</title>
        <authorList>
            <person name="Nygaard S."/>
            <person name="Hu H."/>
            <person name="Boomsma J."/>
            <person name="Zhang G."/>
        </authorList>
    </citation>
    <scope>NUCLEOTIDE SEQUENCE [LARGE SCALE GENOMIC DNA]</scope>
    <source>
        <strain evidence="1">Tzet28-1</strain>
        <tissue evidence="1">Whole body</tissue>
    </source>
</reference>
<dbReference type="EMBL" id="KQ982813">
    <property type="protein sequence ID" value="KYQ50281.1"/>
    <property type="molecule type" value="Genomic_DNA"/>
</dbReference>
<name>A0A151WR49_9HYME</name>
<protein>
    <submittedName>
        <fullName evidence="1">Uncharacterized protein</fullName>
    </submittedName>
</protein>
<organism evidence="1 2">
    <name type="scientific">Mycetomoellerius zeteki</name>
    <dbReference type="NCBI Taxonomy" id="64791"/>
    <lineage>
        <taxon>Eukaryota</taxon>
        <taxon>Metazoa</taxon>
        <taxon>Ecdysozoa</taxon>
        <taxon>Arthropoda</taxon>
        <taxon>Hexapoda</taxon>
        <taxon>Insecta</taxon>
        <taxon>Pterygota</taxon>
        <taxon>Neoptera</taxon>
        <taxon>Endopterygota</taxon>
        <taxon>Hymenoptera</taxon>
        <taxon>Apocrita</taxon>
        <taxon>Aculeata</taxon>
        <taxon>Formicoidea</taxon>
        <taxon>Formicidae</taxon>
        <taxon>Myrmicinae</taxon>
        <taxon>Mycetomoellerius</taxon>
    </lineage>
</organism>
<keyword evidence="2" id="KW-1185">Reference proteome</keyword>
<evidence type="ECO:0000313" key="2">
    <source>
        <dbReference type="Proteomes" id="UP000075809"/>
    </source>
</evidence>